<organism evidence="1 2">
    <name type="scientific">Oleiphilus messinensis</name>
    <dbReference type="NCBI Taxonomy" id="141451"/>
    <lineage>
        <taxon>Bacteria</taxon>
        <taxon>Pseudomonadati</taxon>
        <taxon>Pseudomonadota</taxon>
        <taxon>Gammaproteobacteria</taxon>
        <taxon>Oceanospirillales</taxon>
        <taxon>Oleiphilaceae</taxon>
        <taxon>Oleiphilus</taxon>
    </lineage>
</organism>
<keyword evidence="2" id="KW-1185">Reference proteome</keyword>
<evidence type="ECO:0000313" key="1">
    <source>
        <dbReference type="EMBL" id="ARU54613.1"/>
    </source>
</evidence>
<accession>A0A1Y0I5D3</accession>
<dbReference type="KEGG" id="ome:OLMES_0510"/>
<proteinExistence type="predicted"/>
<dbReference type="AlphaFoldDB" id="A0A1Y0I5D3"/>
<gene>
    <name evidence="1" type="ORF">OLMES_0510</name>
</gene>
<protein>
    <recommendedName>
        <fullName evidence="3">Peptidase C-terminal archaeal/bacterial domain-containing protein</fullName>
    </recommendedName>
</protein>
<evidence type="ECO:0008006" key="3">
    <source>
        <dbReference type="Google" id="ProtNLM"/>
    </source>
</evidence>
<name>A0A1Y0I5D3_9GAMM</name>
<dbReference type="EMBL" id="CP021425">
    <property type="protein sequence ID" value="ARU54613.1"/>
    <property type="molecule type" value="Genomic_DNA"/>
</dbReference>
<dbReference type="Proteomes" id="UP000196027">
    <property type="component" value="Chromosome"/>
</dbReference>
<evidence type="ECO:0000313" key="2">
    <source>
        <dbReference type="Proteomes" id="UP000196027"/>
    </source>
</evidence>
<sequence length="129" mass="14751">MANLDDYAMLRDTFTFLGIKGATYDVFSRSFFDPFILRIFDQYGNTVAVDTDQLEYGKDVIFDYVAPYTGWYYVSASWDQGEADSHKYVSLSIYEDIDTVSYNNESSYADEAVYATDDLGFGLVWFGLV</sequence>
<reference evidence="1 2" key="1">
    <citation type="submission" date="2017-05" db="EMBL/GenBank/DDBJ databases">
        <title>Genomic insights into alkan degradation activity of Oleiphilus messinensis.</title>
        <authorList>
            <person name="Kozyavkin S.A."/>
            <person name="Slesarev A.I."/>
            <person name="Golyshin P.N."/>
            <person name="Korzhenkov A."/>
            <person name="Golyshina O.N."/>
            <person name="Toshchakov S.V."/>
        </authorList>
    </citation>
    <scope>NUCLEOTIDE SEQUENCE [LARGE SCALE GENOMIC DNA]</scope>
    <source>
        <strain evidence="1 2">ME102</strain>
    </source>
</reference>